<evidence type="ECO:0000256" key="4">
    <source>
        <dbReference type="ARBA" id="ARBA00022786"/>
    </source>
</evidence>
<dbReference type="GO" id="GO:0005829">
    <property type="term" value="C:cytosol"/>
    <property type="evidence" value="ECO:0007669"/>
    <property type="project" value="TreeGrafter"/>
</dbReference>
<dbReference type="InterPro" id="IPR028889">
    <property type="entry name" value="USP"/>
</dbReference>
<dbReference type="AlphaFoldDB" id="A0A1A6A491"/>
<feature type="domain" description="USP" evidence="9">
    <location>
        <begin position="124"/>
        <end position="434"/>
    </location>
</feature>
<keyword evidence="5 7" id="KW-0378">Hydrolase</keyword>
<dbReference type="GO" id="GO:0006508">
    <property type="term" value="P:proteolysis"/>
    <property type="evidence" value="ECO:0007669"/>
    <property type="project" value="UniProtKB-KW"/>
</dbReference>
<dbReference type="OrthoDB" id="289038at2759"/>
<feature type="region of interest" description="Disordered" evidence="8">
    <location>
        <begin position="821"/>
        <end position="840"/>
    </location>
</feature>
<evidence type="ECO:0000313" key="10">
    <source>
        <dbReference type="EMBL" id="OBR84880.1"/>
    </source>
</evidence>
<accession>A0A1A6A491</accession>
<dbReference type="InterPro" id="IPR044743">
    <property type="entry name" value="Ubl_USP48"/>
</dbReference>
<dbReference type="InterPro" id="IPR001394">
    <property type="entry name" value="Peptidase_C19_UCH"/>
</dbReference>
<dbReference type="GO" id="GO:0004843">
    <property type="term" value="F:cysteine-type deubiquitinase activity"/>
    <property type="evidence" value="ECO:0007669"/>
    <property type="project" value="UniProtKB-UniRule"/>
</dbReference>
<dbReference type="PROSITE" id="PS50235">
    <property type="entry name" value="USP_3"/>
    <property type="match status" value="1"/>
</dbReference>
<sequence>MPPKKGIQPDWSWIPNITSPDDITPQHRRRAAGLGDLIPCPLGYSFETVPKGGEGNDDEILEVDKLGKEKAPVKKVNGCTRKGCKNNPRCYNHLGAVAILLPEAKAFFINKHAGDIPTEREGPAGLRNLGATCYANAFLQLWYHNVAFRNGVYNCVTSDVSPHNVSSCLADARTKTTPLYQLAMVFGMLQHSNRQIVDPMGLIEALRLEKGNQQDAAEFSKLFMSVLASEFAKHPDAKIRSFMKDQFEGEMEYVTTCECGYESKTTNTFLELELNLRDKSTLSDCLSALKNPEILEGDNLYNCPACMRKREATREQRPTRYPPVLHMALMRFVFDAKTMSRRKSPASITYPKQIDLGGQSYELRAVITHEGKSAHHGHFICEVYDESADIWLLCNDEEVKNLSDRPVKKPRLALKLDDDVRTSKDAYMLVYKREEAAEVVSQDPPSSVADKIRASNSFLEEEKSEIGVKREQLEDEFGQINGIQRHTDRIVPREALFKFLDADSFTELHQPFDTSSVTCQHGGIDPEKVDATMLISEDAFDQIQLLNECAQLDICAICIENEVTLRQSQNGLQQQVETFEEANRDGDPEYVIPKAWYNEWKDGNMPPNVLPTHEGFTLLCEHGNRRIVLRNQLKKICMPVTASALVILRSIVGDFEAIGYDQEDCEECSSLTEVDQEVRRARVAESKTDRTIKKSHYNPMPPAFGMDYFALPPDFVAEWDKYMKGDRDRPNLNTGICPHRGLDWDPQMERRPIVDSHGWTLLTEKYGEKEPIILQYGPNTPSANKTHVEKFKPDICQTCCVARRNDFDEIDIPIIRVLAPTSRSNGSTSKTTNGTNGTTTRKVLQNGFNRGIDQNAIVNSRLRKGKGEFSFTGSKATSIKDLKVHIMNKTQGRLTPIQQKLYYQGNELSSEDTIGGISFLLGDHLELEEVVEAIDIDGDDVEADESCIQNGRRRAEGFGGTALFGRIPCPDCTFENDGAAASCEMCMRPLKVDDIL</sequence>
<dbReference type="CDD" id="cd01795">
    <property type="entry name" value="Ubl_USP48"/>
    <property type="match status" value="1"/>
</dbReference>
<dbReference type="SUPFAM" id="SSF54236">
    <property type="entry name" value="Ubiquitin-like"/>
    <property type="match status" value="1"/>
</dbReference>
<dbReference type="PROSITE" id="PS00972">
    <property type="entry name" value="USP_1"/>
    <property type="match status" value="1"/>
</dbReference>
<dbReference type="Gene3D" id="3.90.70.10">
    <property type="entry name" value="Cysteine proteinases"/>
    <property type="match status" value="1"/>
</dbReference>
<organism evidence="10">
    <name type="scientific">Kwoniella dejecticola CBS 10117</name>
    <dbReference type="NCBI Taxonomy" id="1296121"/>
    <lineage>
        <taxon>Eukaryota</taxon>
        <taxon>Fungi</taxon>
        <taxon>Dikarya</taxon>
        <taxon>Basidiomycota</taxon>
        <taxon>Agaricomycotina</taxon>
        <taxon>Tremellomycetes</taxon>
        <taxon>Tremellales</taxon>
        <taxon>Cryptococcaceae</taxon>
        <taxon>Kwoniella</taxon>
    </lineage>
</organism>
<dbReference type="GO" id="GO:0004197">
    <property type="term" value="F:cysteine-type endopeptidase activity"/>
    <property type="evidence" value="ECO:0007669"/>
    <property type="project" value="InterPro"/>
</dbReference>
<evidence type="ECO:0000256" key="3">
    <source>
        <dbReference type="ARBA" id="ARBA00022670"/>
    </source>
</evidence>
<dbReference type="EMBL" id="KI894031">
    <property type="protein sequence ID" value="OBR84880.1"/>
    <property type="molecule type" value="Genomic_DNA"/>
</dbReference>
<dbReference type="InterPro" id="IPR050164">
    <property type="entry name" value="Peptidase_C19"/>
</dbReference>
<keyword evidence="4 7" id="KW-0833">Ubl conjugation pathway</keyword>
<dbReference type="InterPro" id="IPR029071">
    <property type="entry name" value="Ubiquitin-like_domsf"/>
</dbReference>
<dbReference type="GO" id="GO:0016579">
    <property type="term" value="P:protein deubiquitination"/>
    <property type="evidence" value="ECO:0007669"/>
    <property type="project" value="InterPro"/>
</dbReference>
<evidence type="ECO:0000256" key="8">
    <source>
        <dbReference type="SAM" id="MobiDB-lite"/>
    </source>
</evidence>
<dbReference type="InterPro" id="IPR018200">
    <property type="entry name" value="USP_CS"/>
</dbReference>
<name>A0A1A6A491_9TREE</name>
<dbReference type="EC" id="3.4.19.12" evidence="7"/>
<evidence type="ECO:0000256" key="5">
    <source>
        <dbReference type="ARBA" id="ARBA00022801"/>
    </source>
</evidence>
<evidence type="ECO:0000256" key="7">
    <source>
        <dbReference type="RuleBase" id="RU366025"/>
    </source>
</evidence>
<protein>
    <recommendedName>
        <fullName evidence="7">Ubiquitin carboxyl-terminal hydrolase</fullName>
        <ecNumber evidence="7">3.4.19.12</ecNumber>
    </recommendedName>
</protein>
<dbReference type="PROSITE" id="PS00973">
    <property type="entry name" value="USP_2"/>
    <property type="match status" value="1"/>
</dbReference>
<dbReference type="PANTHER" id="PTHR24006:SF888">
    <property type="entry name" value="UBIQUITIN CARBOXYL-TERMINAL HYDROLASE 30"/>
    <property type="match status" value="1"/>
</dbReference>
<dbReference type="InterPro" id="IPR033841">
    <property type="entry name" value="Pep_USP48"/>
</dbReference>
<dbReference type="PANTHER" id="PTHR24006">
    <property type="entry name" value="UBIQUITIN CARBOXYL-TERMINAL HYDROLASE"/>
    <property type="match status" value="1"/>
</dbReference>
<keyword evidence="6 7" id="KW-0788">Thiol protease</keyword>
<dbReference type="CDD" id="cd02668">
    <property type="entry name" value="Peptidase_C19L"/>
    <property type="match status" value="1"/>
</dbReference>
<evidence type="ECO:0000259" key="9">
    <source>
        <dbReference type="PROSITE" id="PS50235"/>
    </source>
</evidence>
<evidence type="ECO:0000256" key="2">
    <source>
        <dbReference type="ARBA" id="ARBA00009085"/>
    </source>
</evidence>
<dbReference type="STRING" id="1296121.A0A1A6A491"/>
<comment type="similarity">
    <text evidence="2 7">Belongs to the peptidase C19 family.</text>
</comment>
<evidence type="ECO:0000256" key="1">
    <source>
        <dbReference type="ARBA" id="ARBA00000707"/>
    </source>
</evidence>
<comment type="catalytic activity">
    <reaction evidence="1 7">
        <text>Thiol-dependent hydrolysis of ester, thioester, amide, peptide and isopeptide bonds formed by the C-terminal Gly of ubiquitin (a 76-residue protein attached to proteins as an intracellular targeting signal).</text>
        <dbReference type="EC" id="3.4.19.12"/>
    </reaction>
</comment>
<dbReference type="SUPFAM" id="SSF54001">
    <property type="entry name" value="Cysteine proteinases"/>
    <property type="match status" value="1"/>
</dbReference>
<dbReference type="Pfam" id="PF00443">
    <property type="entry name" value="UCH"/>
    <property type="match status" value="1"/>
</dbReference>
<gene>
    <name evidence="10" type="ORF">I303_04202</name>
</gene>
<dbReference type="InterPro" id="IPR038765">
    <property type="entry name" value="Papain-like_cys_pep_sf"/>
</dbReference>
<proteinExistence type="inferred from homology"/>
<dbReference type="VEuPathDB" id="FungiDB:I303_04202"/>
<evidence type="ECO:0000256" key="6">
    <source>
        <dbReference type="ARBA" id="ARBA00022807"/>
    </source>
</evidence>
<dbReference type="GO" id="GO:0005634">
    <property type="term" value="C:nucleus"/>
    <property type="evidence" value="ECO:0007669"/>
    <property type="project" value="TreeGrafter"/>
</dbReference>
<reference evidence="10" key="1">
    <citation type="submission" date="2013-07" db="EMBL/GenBank/DDBJ databases">
        <title>The Genome Sequence of Cryptococcus dejecticola CBS10117.</title>
        <authorList>
            <consortium name="The Broad Institute Genome Sequencing Platform"/>
            <person name="Cuomo C."/>
            <person name="Litvintseva A."/>
            <person name="Chen Y."/>
            <person name="Heitman J."/>
            <person name="Sun S."/>
            <person name="Springer D."/>
            <person name="Dromer F."/>
            <person name="Young S.K."/>
            <person name="Zeng Q."/>
            <person name="Gargeya S."/>
            <person name="Fitzgerald M."/>
            <person name="Abouelleil A."/>
            <person name="Alvarado L."/>
            <person name="Berlin A.M."/>
            <person name="Chapman S.B."/>
            <person name="Dewar J."/>
            <person name="Goldberg J."/>
            <person name="Griggs A."/>
            <person name="Gujja S."/>
            <person name="Hansen M."/>
            <person name="Howarth C."/>
            <person name="Imamovic A."/>
            <person name="Larimer J."/>
            <person name="McCowan C."/>
            <person name="Murphy C."/>
            <person name="Pearson M."/>
            <person name="Priest M."/>
            <person name="Roberts A."/>
            <person name="Saif S."/>
            <person name="Shea T."/>
            <person name="Sykes S."/>
            <person name="Wortman J."/>
            <person name="Nusbaum C."/>
            <person name="Birren B."/>
        </authorList>
    </citation>
    <scope>NUCLEOTIDE SEQUENCE [LARGE SCALE GENOMIC DNA]</scope>
    <source>
        <strain evidence="10">CBS 10117</strain>
    </source>
</reference>
<keyword evidence="3 7" id="KW-0645">Protease</keyword>